<feature type="compositionally biased region" description="Basic residues" evidence="1">
    <location>
        <begin position="37"/>
        <end position="47"/>
    </location>
</feature>
<comment type="caution">
    <text evidence="2">The sequence shown here is derived from an EMBL/GenBank/DDBJ whole genome shotgun (WGS) entry which is preliminary data.</text>
</comment>
<evidence type="ECO:0000313" key="2">
    <source>
        <dbReference type="EMBL" id="KAJ1097043.1"/>
    </source>
</evidence>
<protein>
    <submittedName>
        <fullName evidence="2">Uncharacterized protein</fullName>
    </submittedName>
</protein>
<name>A0AAV7M1D8_PLEWA</name>
<reference evidence="2" key="1">
    <citation type="journal article" date="2022" name="bioRxiv">
        <title>Sequencing and chromosome-scale assembly of the giantPleurodeles waltlgenome.</title>
        <authorList>
            <person name="Brown T."/>
            <person name="Elewa A."/>
            <person name="Iarovenko S."/>
            <person name="Subramanian E."/>
            <person name="Araus A.J."/>
            <person name="Petzold A."/>
            <person name="Susuki M."/>
            <person name="Suzuki K.-i.T."/>
            <person name="Hayashi T."/>
            <person name="Toyoda A."/>
            <person name="Oliveira C."/>
            <person name="Osipova E."/>
            <person name="Leigh N.D."/>
            <person name="Simon A."/>
            <person name="Yun M.H."/>
        </authorList>
    </citation>
    <scope>NUCLEOTIDE SEQUENCE</scope>
    <source>
        <strain evidence="2">20211129_DDA</strain>
        <tissue evidence="2">Liver</tissue>
    </source>
</reference>
<gene>
    <name evidence="2" type="ORF">NDU88_002172</name>
</gene>
<evidence type="ECO:0000313" key="3">
    <source>
        <dbReference type="Proteomes" id="UP001066276"/>
    </source>
</evidence>
<proteinExistence type="predicted"/>
<feature type="region of interest" description="Disordered" evidence="1">
    <location>
        <begin position="1"/>
        <end position="47"/>
    </location>
</feature>
<keyword evidence="3" id="KW-1185">Reference proteome</keyword>
<evidence type="ECO:0000256" key="1">
    <source>
        <dbReference type="SAM" id="MobiDB-lite"/>
    </source>
</evidence>
<dbReference type="AlphaFoldDB" id="A0AAV7M1D8"/>
<accession>A0AAV7M1D8</accession>
<dbReference type="EMBL" id="JANPWB010000014">
    <property type="protein sequence ID" value="KAJ1097043.1"/>
    <property type="molecule type" value="Genomic_DNA"/>
</dbReference>
<sequence>MQPAVKMMDDRPAVRAHTHASTTVKKQPLQDALTRVKQSRRSALKRKNRVTPKHIMQYIINKKFNIYMEDENIGTYLDCEQQEKRTCCSQSGY</sequence>
<organism evidence="2 3">
    <name type="scientific">Pleurodeles waltl</name>
    <name type="common">Iberian ribbed newt</name>
    <dbReference type="NCBI Taxonomy" id="8319"/>
    <lineage>
        <taxon>Eukaryota</taxon>
        <taxon>Metazoa</taxon>
        <taxon>Chordata</taxon>
        <taxon>Craniata</taxon>
        <taxon>Vertebrata</taxon>
        <taxon>Euteleostomi</taxon>
        <taxon>Amphibia</taxon>
        <taxon>Batrachia</taxon>
        <taxon>Caudata</taxon>
        <taxon>Salamandroidea</taxon>
        <taxon>Salamandridae</taxon>
        <taxon>Pleurodelinae</taxon>
        <taxon>Pleurodeles</taxon>
    </lineage>
</organism>
<dbReference type="Proteomes" id="UP001066276">
    <property type="component" value="Chromosome 10"/>
</dbReference>